<dbReference type="Proteomes" id="UP000431684">
    <property type="component" value="Unassembled WGS sequence"/>
</dbReference>
<dbReference type="EMBL" id="WNWM01000002">
    <property type="protein sequence ID" value="MUI15988.1"/>
    <property type="molecule type" value="Genomic_DNA"/>
</dbReference>
<keyword evidence="3" id="KW-1185">Reference proteome</keyword>
<feature type="chain" id="PRO_5026185739" evidence="1">
    <location>
        <begin position="29"/>
        <end position="262"/>
    </location>
</feature>
<evidence type="ECO:0000313" key="2">
    <source>
        <dbReference type="EMBL" id="MUI15988.1"/>
    </source>
</evidence>
<gene>
    <name evidence="2" type="ORF">GJV26_26520</name>
</gene>
<accession>A0A6I3XU33</accession>
<evidence type="ECO:0000313" key="3">
    <source>
        <dbReference type="Proteomes" id="UP000431684"/>
    </source>
</evidence>
<reference evidence="2 3" key="1">
    <citation type="submission" date="2019-11" db="EMBL/GenBank/DDBJ databases">
        <title>Draft Genome Sequences of Six Type Strains of the Genus Massilia.</title>
        <authorList>
            <person name="Miess H."/>
            <person name="Frediansyah A."/>
            <person name="Goeker M."/>
            <person name="Gross H."/>
        </authorList>
    </citation>
    <scope>NUCLEOTIDE SEQUENCE [LARGE SCALE GENOMIC DNA]</scope>
    <source>
        <strain evidence="2 3">DSM 17513</strain>
    </source>
</reference>
<proteinExistence type="predicted"/>
<dbReference type="AlphaFoldDB" id="A0A6I3XU33"/>
<protein>
    <submittedName>
        <fullName evidence="2">Uncharacterized protein</fullName>
    </submittedName>
</protein>
<organism evidence="2 3">
    <name type="scientific">Pseudoduganella dura</name>
    <dbReference type="NCBI Taxonomy" id="321982"/>
    <lineage>
        <taxon>Bacteria</taxon>
        <taxon>Pseudomonadati</taxon>
        <taxon>Pseudomonadota</taxon>
        <taxon>Betaproteobacteria</taxon>
        <taxon>Burkholderiales</taxon>
        <taxon>Oxalobacteraceae</taxon>
        <taxon>Telluria group</taxon>
        <taxon>Pseudoduganella</taxon>
    </lineage>
</organism>
<dbReference type="OrthoDB" id="8754169at2"/>
<sequence length="262" mass="28444">MNKMALKLSLRLGVAAFALALLAGINYARESPGGTPSCGLGLPPDAPGFAEAEARIALESKQKGYQQVCDANLERYRIRFQPLAATLENLAFQPVDLSRTPFARFRSLGALPERSNGRHTGVYRGFRTTDGHKVTLFEQDMSVDGISRWRDPKDEPERINGLPARLDVFHTPAGKALSLLSWVEGRRDYQLWIDTSVANTPARAQLFALAASLPASVPACPGEVPPQPVRIGHDGLPIHEMPLTLPIDEDSAAPGDGKRACK</sequence>
<dbReference type="RefSeq" id="WP_155711608.1">
    <property type="nucleotide sequence ID" value="NZ_BMWU01000015.1"/>
</dbReference>
<evidence type="ECO:0000256" key="1">
    <source>
        <dbReference type="SAM" id="SignalP"/>
    </source>
</evidence>
<keyword evidence="1" id="KW-0732">Signal</keyword>
<comment type="caution">
    <text evidence="2">The sequence shown here is derived from an EMBL/GenBank/DDBJ whole genome shotgun (WGS) entry which is preliminary data.</text>
</comment>
<name>A0A6I3XU33_9BURK</name>
<feature type="signal peptide" evidence="1">
    <location>
        <begin position="1"/>
        <end position="28"/>
    </location>
</feature>